<evidence type="ECO:0000313" key="2">
    <source>
        <dbReference type="EMBL" id="GEL27133.1"/>
    </source>
</evidence>
<dbReference type="AlphaFoldDB" id="A0A511DSE1"/>
<accession>A0A511DSE1</accession>
<proteinExistence type="predicted"/>
<name>A0A511DSE1_9PSEU</name>
<evidence type="ECO:0000313" key="3">
    <source>
        <dbReference type="Proteomes" id="UP000321685"/>
    </source>
</evidence>
<sequence length="62" mass="6221">MFAGARSAGVPGVDLVLGQLGQRGAAPVEPAQELDGDGDRLLGPQDRAGLDWPVLGVAAQIA</sequence>
<protein>
    <submittedName>
        <fullName evidence="2">Uncharacterized protein</fullName>
    </submittedName>
</protein>
<dbReference type="EMBL" id="BJVJ01000157">
    <property type="protein sequence ID" value="GEL27133.1"/>
    <property type="molecule type" value="Genomic_DNA"/>
</dbReference>
<feature type="region of interest" description="Disordered" evidence="1">
    <location>
        <begin position="24"/>
        <end position="45"/>
    </location>
</feature>
<reference evidence="2 3" key="1">
    <citation type="submission" date="2019-07" db="EMBL/GenBank/DDBJ databases">
        <title>Whole genome shotgun sequence of Pseudonocardia sulfidoxydans NBRC 16205.</title>
        <authorList>
            <person name="Hosoyama A."/>
            <person name="Uohara A."/>
            <person name="Ohji S."/>
            <person name="Ichikawa N."/>
        </authorList>
    </citation>
    <scope>NUCLEOTIDE SEQUENCE [LARGE SCALE GENOMIC DNA]</scope>
    <source>
        <strain evidence="2 3">NBRC 16205</strain>
    </source>
</reference>
<organism evidence="2 3">
    <name type="scientific">Pseudonocardia sulfidoxydans NBRC 16205</name>
    <dbReference type="NCBI Taxonomy" id="1223511"/>
    <lineage>
        <taxon>Bacteria</taxon>
        <taxon>Bacillati</taxon>
        <taxon>Actinomycetota</taxon>
        <taxon>Actinomycetes</taxon>
        <taxon>Pseudonocardiales</taxon>
        <taxon>Pseudonocardiaceae</taxon>
        <taxon>Pseudonocardia</taxon>
    </lineage>
</organism>
<dbReference type="Proteomes" id="UP000321685">
    <property type="component" value="Unassembled WGS sequence"/>
</dbReference>
<keyword evidence="3" id="KW-1185">Reference proteome</keyword>
<gene>
    <name evidence="2" type="ORF">PSU4_60870</name>
</gene>
<evidence type="ECO:0000256" key="1">
    <source>
        <dbReference type="SAM" id="MobiDB-lite"/>
    </source>
</evidence>
<comment type="caution">
    <text evidence="2">The sequence shown here is derived from an EMBL/GenBank/DDBJ whole genome shotgun (WGS) entry which is preliminary data.</text>
</comment>